<feature type="compositionally biased region" description="Low complexity" evidence="1">
    <location>
        <begin position="33"/>
        <end position="56"/>
    </location>
</feature>
<feature type="compositionally biased region" description="Acidic residues" evidence="1">
    <location>
        <begin position="117"/>
        <end position="127"/>
    </location>
</feature>
<evidence type="ECO:0000313" key="3">
    <source>
        <dbReference type="Proteomes" id="UP000886653"/>
    </source>
</evidence>
<feature type="region of interest" description="Disordered" evidence="1">
    <location>
        <begin position="273"/>
        <end position="351"/>
    </location>
</feature>
<feature type="compositionally biased region" description="Polar residues" evidence="1">
    <location>
        <begin position="275"/>
        <end position="285"/>
    </location>
</feature>
<feature type="region of interest" description="Disordered" evidence="1">
    <location>
        <begin position="153"/>
        <end position="242"/>
    </location>
</feature>
<feature type="compositionally biased region" description="Polar residues" evidence="1">
    <location>
        <begin position="128"/>
        <end position="140"/>
    </location>
</feature>
<sequence length="351" mass="38324">MDLKPAFELYYDPEPSAPESFINSSISLKPSDVHSPSHSVPNSSSSLSPSASPLTSSPSIARVVLGELPVRIRVNPFHPFPSHEYSSCGLRPTTCDSRLKHETQFWCDLSSSKDACDDYSETEETPEAQDNGSRGSSLPCSRRSTICSIQTHNGYNQDLRTPSLPSPSVGANDLDDYIPVPSGSDTGGQSPSPPPSTSSSSSTSSNLNFRQRHQRATSIDETKENVRPVRKSGVGRSKRHAHYQVGCQKLIKRLECTKLDYHTPIPTLSPLAVSTLRSGPSSSYPSRMFPSEANHDHSSPSIDPVMRRLPRSAPETRRGNHGPSSPAKVSSADTNSNHHRHRSLPSFQMRI</sequence>
<gene>
    <name evidence="2" type="ORF">CROQUDRAFT_131619</name>
</gene>
<dbReference type="OrthoDB" id="10475383at2759"/>
<dbReference type="AlphaFoldDB" id="A0A9P6NKU8"/>
<feature type="region of interest" description="Disordered" evidence="1">
    <location>
        <begin position="21"/>
        <end position="56"/>
    </location>
</feature>
<proteinExistence type="predicted"/>
<feature type="region of interest" description="Disordered" evidence="1">
    <location>
        <begin position="116"/>
        <end position="140"/>
    </location>
</feature>
<dbReference type="Proteomes" id="UP000886653">
    <property type="component" value="Unassembled WGS sequence"/>
</dbReference>
<comment type="caution">
    <text evidence="2">The sequence shown here is derived from an EMBL/GenBank/DDBJ whole genome shotgun (WGS) entry which is preliminary data.</text>
</comment>
<feature type="compositionally biased region" description="Low complexity" evidence="1">
    <location>
        <begin position="181"/>
        <end position="190"/>
    </location>
</feature>
<keyword evidence="3" id="KW-1185">Reference proteome</keyword>
<protein>
    <submittedName>
        <fullName evidence="2">Uncharacterized protein</fullName>
    </submittedName>
</protein>
<feature type="compositionally biased region" description="Basic and acidic residues" evidence="1">
    <location>
        <begin position="218"/>
        <end position="227"/>
    </location>
</feature>
<evidence type="ECO:0000313" key="2">
    <source>
        <dbReference type="EMBL" id="KAG0148890.1"/>
    </source>
</evidence>
<reference evidence="2" key="1">
    <citation type="submission" date="2013-11" db="EMBL/GenBank/DDBJ databases">
        <title>Genome sequence of the fusiform rust pathogen reveals effectors for host alternation and coevolution with pine.</title>
        <authorList>
            <consortium name="DOE Joint Genome Institute"/>
            <person name="Smith K."/>
            <person name="Pendleton A."/>
            <person name="Kubisiak T."/>
            <person name="Anderson C."/>
            <person name="Salamov A."/>
            <person name="Aerts A."/>
            <person name="Riley R."/>
            <person name="Clum A."/>
            <person name="Lindquist E."/>
            <person name="Ence D."/>
            <person name="Campbell M."/>
            <person name="Kronenberg Z."/>
            <person name="Feau N."/>
            <person name="Dhillon B."/>
            <person name="Hamelin R."/>
            <person name="Burleigh J."/>
            <person name="Smith J."/>
            <person name="Yandell M."/>
            <person name="Nelson C."/>
            <person name="Grigoriev I."/>
            <person name="Davis J."/>
        </authorList>
    </citation>
    <scope>NUCLEOTIDE SEQUENCE</scope>
    <source>
        <strain evidence="2">G11</strain>
    </source>
</reference>
<evidence type="ECO:0000256" key="1">
    <source>
        <dbReference type="SAM" id="MobiDB-lite"/>
    </source>
</evidence>
<name>A0A9P6NKU8_9BASI</name>
<organism evidence="2 3">
    <name type="scientific">Cronartium quercuum f. sp. fusiforme G11</name>
    <dbReference type="NCBI Taxonomy" id="708437"/>
    <lineage>
        <taxon>Eukaryota</taxon>
        <taxon>Fungi</taxon>
        <taxon>Dikarya</taxon>
        <taxon>Basidiomycota</taxon>
        <taxon>Pucciniomycotina</taxon>
        <taxon>Pucciniomycetes</taxon>
        <taxon>Pucciniales</taxon>
        <taxon>Coleosporiaceae</taxon>
        <taxon>Cronartium</taxon>
    </lineage>
</organism>
<accession>A0A9P6NKU8</accession>
<dbReference type="EMBL" id="MU167232">
    <property type="protein sequence ID" value="KAG0148890.1"/>
    <property type="molecule type" value="Genomic_DNA"/>
</dbReference>